<evidence type="ECO:0000313" key="2">
    <source>
        <dbReference type="Proteomes" id="UP001151532"/>
    </source>
</evidence>
<accession>A0A9Q1AJJ9</accession>
<comment type="caution">
    <text evidence="1">The sequence shown here is derived from an EMBL/GenBank/DDBJ whole genome shotgun (WGS) entry which is preliminary data.</text>
</comment>
<name>A0A9Q1AJJ9_SALPP</name>
<gene>
    <name evidence="1" type="ORF">OIU79_016937</name>
</gene>
<dbReference type="EMBL" id="JAPFFK010000002">
    <property type="protein sequence ID" value="KAJ6773351.1"/>
    <property type="molecule type" value="Genomic_DNA"/>
</dbReference>
<keyword evidence="2" id="KW-1185">Reference proteome</keyword>
<proteinExistence type="predicted"/>
<organism evidence="1 2">
    <name type="scientific">Salix purpurea</name>
    <name type="common">Purple osier willow</name>
    <dbReference type="NCBI Taxonomy" id="77065"/>
    <lineage>
        <taxon>Eukaryota</taxon>
        <taxon>Viridiplantae</taxon>
        <taxon>Streptophyta</taxon>
        <taxon>Embryophyta</taxon>
        <taxon>Tracheophyta</taxon>
        <taxon>Spermatophyta</taxon>
        <taxon>Magnoliopsida</taxon>
        <taxon>eudicotyledons</taxon>
        <taxon>Gunneridae</taxon>
        <taxon>Pentapetalae</taxon>
        <taxon>rosids</taxon>
        <taxon>fabids</taxon>
        <taxon>Malpighiales</taxon>
        <taxon>Salicaceae</taxon>
        <taxon>Saliceae</taxon>
        <taxon>Salix</taxon>
    </lineage>
</organism>
<reference evidence="1" key="2">
    <citation type="journal article" date="2023" name="Int. J. Mol. Sci.">
        <title>De Novo Assembly and Annotation of 11 Diverse Shrub Willow (Salix) Genomes Reveals Novel Gene Organization in Sex-Linked Regions.</title>
        <authorList>
            <person name="Hyden B."/>
            <person name="Feng K."/>
            <person name="Yates T.B."/>
            <person name="Jawdy S."/>
            <person name="Cereghino C."/>
            <person name="Smart L.B."/>
            <person name="Muchero W."/>
        </authorList>
    </citation>
    <scope>NUCLEOTIDE SEQUENCE</scope>
    <source>
        <tissue evidence="1">Shoot tip</tissue>
    </source>
</reference>
<reference evidence="1" key="1">
    <citation type="submission" date="2022-11" db="EMBL/GenBank/DDBJ databases">
        <authorList>
            <person name="Hyden B.L."/>
            <person name="Feng K."/>
            <person name="Yates T."/>
            <person name="Jawdy S."/>
            <person name="Smart L.B."/>
            <person name="Muchero W."/>
        </authorList>
    </citation>
    <scope>NUCLEOTIDE SEQUENCE</scope>
    <source>
        <tissue evidence="1">Shoot tip</tissue>
    </source>
</reference>
<evidence type="ECO:0000313" key="1">
    <source>
        <dbReference type="EMBL" id="KAJ6773351.1"/>
    </source>
</evidence>
<dbReference type="AlphaFoldDB" id="A0A9Q1AJJ9"/>
<sequence>MVTHRSENSAMLQWPSDDTHLDQPLTQCFGQNRYLAYTEEKGAGTMNCGCAGTAGAIPAKKTMHLPNQVYKCGYFLRQH</sequence>
<protein>
    <submittedName>
        <fullName evidence="1">Uncharacterized protein</fullName>
    </submittedName>
</protein>
<dbReference type="Proteomes" id="UP001151532">
    <property type="component" value="Chromosome 5"/>
</dbReference>